<comment type="caution">
    <text evidence="2">The sequence shown here is derived from an EMBL/GenBank/DDBJ whole genome shotgun (WGS) entry which is preliminary data.</text>
</comment>
<feature type="region of interest" description="Disordered" evidence="1">
    <location>
        <begin position="1"/>
        <end position="23"/>
    </location>
</feature>
<organism evidence="2 3">
    <name type="scientific">Pleurodeles waltl</name>
    <name type="common">Iberian ribbed newt</name>
    <dbReference type="NCBI Taxonomy" id="8319"/>
    <lineage>
        <taxon>Eukaryota</taxon>
        <taxon>Metazoa</taxon>
        <taxon>Chordata</taxon>
        <taxon>Craniata</taxon>
        <taxon>Vertebrata</taxon>
        <taxon>Euteleostomi</taxon>
        <taxon>Amphibia</taxon>
        <taxon>Batrachia</taxon>
        <taxon>Caudata</taxon>
        <taxon>Salamandroidea</taxon>
        <taxon>Salamandridae</taxon>
        <taxon>Pleurodelinae</taxon>
        <taxon>Pleurodeles</taxon>
    </lineage>
</organism>
<gene>
    <name evidence="2" type="ORF">NDU88_009469</name>
</gene>
<evidence type="ECO:0000313" key="3">
    <source>
        <dbReference type="Proteomes" id="UP001066276"/>
    </source>
</evidence>
<sequence length="135" mass="14890">MGRLHPGTVKALQDPRRKASASTGHKLEAVLAAVERIGKTLDQTEPTHSNEAPTAGRGPKVLLFRNLHFADRDAILQVVRSLLALRVDKSNVLMFPDYTIAVQKKSSSFLSVKRNLQALGLVYSLFFSAKLRIIV</sequence>
<protein>
    <submittedName>
        <fullName evidence="2">Uncharacterized protein</fullName>
    </submittedName>
</protein>
<dbReference type="Proteomes" id="UP001066276">
    <property type="component" value="Chromosome 7"/>
</dbReference>
<proteinExistence type="predicted"/>
<evidence type="ECO:0000313" key="2">
    <source>
        <dbReference type="EMBL" id="KAJ1131126.1"/>
    </source>
</evidence>
<dbReference type="EMBL" id="JANPWB010000011">
    <property type="protein sequence ID" value="KAJ1131126.1"/>
    <property type="molecule type" value="Genomic_DNA"/>
</dbReference>
<reference evidence="2" key="1">
    <citation type="journal article" date="2022" name="bioRxiv">
        <title>Sequencing and chromosome-scale assembly of the giantPleurodeles waltlgenome.</title>
        <authorList>
            <person name="Brown T."/>
            <person name="Elewa A."/>
            <person name="Iarovenko S."/>
            <person name="Subramanian E."/>
            <person name="Araus A.J."/>
            <person name="Petzold A."/>
            <person name="Susuki M."/>
            <person name="Suzuki K.-i.T."/>
            <person name="Hayashi T."/>
            <person name="Toyoda A."/>
            <person name="Oliveira C."/>
            <person name="Osipova E."/>
            <person name="Leigh N.D."/>
            <person name="Simon A."/>
            <person name="Yun M.H."/>
        </authorList>
    </citation>
    <scope>NUCLEOTIDE SEQUENCE</scope>
    <source>
        <strain evidence="2">20211129_DDA</strain>
        <tissue evidence="2">Liver</tissue>
    </source>
</reference>
<name>A0AAV7PUS1_PLEWA</name>
<dbReference type="Gene3D" id="3.30.250.20">
    <property type="entry name" value="L1 transposable element, C-terminal domain"/>
    <property type="match status" value="1"/>
</dbReference>
<accession>A0AAV7PUS1</accession>
<dbReference type="InterPro" id="IPR042566">
    <property type="entry name" value="L1_C"/>
</dbReference>
<evidence type="ECO:0000256" key="1">
    <source>
        <dbReference type="SAM" id="MobiDB-lite"/>
    </source>
</evidence>
<keyword evidence="3" id="KW-1185">Reference proteome</keyword>
<dbReference type="AlphaFoldDB" id="A0AAV7PUS1"/>